<proteinExistence type="predicted"/>
<dbReference type="EMBL" id="WNDP01000048">
    <property type="protein sequence ID" value="KAF1025040.1"/>
    <property type="molecule type" value="Genomic_DNA"/>
</dbReference>
<evidence type="ECO:0000313" key="1">
    <source>
        <dbReference type="EMBL" id="KAF1025040.1"/>
    </source>
</evidence>
<evidence type="ECO:0000313" key="2">
    <source>
        <dbReference type="Proteomes" id="UP000490535"/>
    </source>
</evidence>
<sequence length="30" mass="3651">MSQQNKEMQYTKCFNKRTAERIIYLNNAIN</sequence>
<dbReference type="AlphaFoldDB" id="A0A833PE21"/>
<name>A0A833PE21_ACIBZ</name>
<dbReference type="Proteomes" id="UP000490535">
    <property type="component" value="Unassembled WGS sequence"/>
</dbReference>
<gene>
    <name evidence="1" type="ORF">GAK29_02209</name>
</gene>
<accession>A0A833PE21</accession>
<reference evidence="2" key="1">
    <citation type="journal article" date="2020" name="MBio">
        <title>Horizontal gene transfer to a defensive symbiont with a reduced genome amongst a multipartite beetle microbiome.</title>
        <authorList>
            <person name="Waterworth S.C."/>
            <person name="Florez L.V."/>
            <person name="Rees E.R."/>
            <person name="Hertweck C."/>
            <person name="Kaltenpoth M."/>
            <person name="Kwan J.C."/>
        </authorList>
    </citation>
    <scope>NUCLEOTIDE SEQUENCE [LARGE SCALE GENOMIC DNA]</scope>
</reference>
<comment type="caution">
    <text evidence="1">The sequence shown here is derived from an EMBL/GenBank/DDBJ whole genome shotgun (WGS) entry which is preliminary data.</text>
</comment>
<organism evidence="1 2">
    <name type="scientific">Acinetobacter bereziniae</name>
    <name type="common">Acinetobacter genomosp. 10</name>
    <dbReference type="NCBI Taxonomy" id="106648"/>
    <lineage>
        <taxon>Bacteria</taxon>
        <taxon>Pseudomonadati</taxon>
        <taxon>Pseudomonadota</taxon>
        <taxon>Gammaproteobacteria</taxon>
        <taxon>Moraxellales</taxon>
        <taxon>Moraxellaceae</taxon>
        <taxon>Acinetobacter</taxon>
    </lineage>
</organism>
<protein>
    <submittedName>
        <fullName evidence="1">Uncharacterized protein</fullName>
    </submittedName>
</protein>